<evidence type="ECO:0000256" key="7">
    <source>
        <dbReference type="PROSITE-ProRule" id="PRU00169"/>
    </source>
</evidence>
<keyword evidence="7" id="KW-0597">Phosphoprotein</keyword>
<dbReference type="GO" id="GO:0005737">
    <property type="term" value="C:cytoplasm"/>
    <property type="evidence" value="ECO:0007669"/>
    <property type="project" value="UniProtKB-SubCell"/>
</dbReference>
<proteinExistence type="inferred from homology"/>
<dbReference type="SUPFAM" id="SSF46894">
    <property type="entry name" value="C-terminal effector domain of the bipartite response regulators"/>
    <property type="match status" value="1"/>
</dbReference>
<protein>
    <submittedName>
        <fullName evidence="9">Response regulator</fullName>
    </submittedName>
</protein>
<evidence type="ECO:0000259" key="8">
    <source>
        <dbReference type="PROSITE" id="PS50110"/>
    </source>
</evidence>
<dbReference type="InterPro" id="IPR011990">
    <property type="entry name" value="TPR-like_helical_dom_sf"/>
</dbReference>
<dbReference type="EMBL" id="CP162599">
    <property type="protein sequence ID" value="XDK33943.1"/>
    <property type="molecule type" value="Genomic_DNA"/>
</dbReference>
<dbReference type="Pfam" id="PF00486">
    <property type="entry name" value="Trans_reg_C"/>
    <property type="match status" value="1"/>
</dbReference>
<keyword evidence="5" id="KW-0238">DNA-binding</keyword>
<dbReference type="Gene3D" id="1.25.40.10">
    <property type="entry name" value="Tetratricopeptide repeat domain"/>
    <property type="match status" value="1"/>
</dbReference>
<dbReference type="RefSeq" id="WP_368654621.1">
    <property type="nucleotide sequence ID" value="NZ_CP162599.1"/>
</dbReference>
<evidence type="ECO:0000256" key="3">
    <source>
        <dbReference type="ARBA" id="ARBA00023012"/>
    </source>
</evidence>
<dbReference type="PANTHER" id="PTHR35807">
    <property type="entry name" value="TRANSCRIPTIONAL REGULATOR REDD-RELATED"/>
    <property type="match status" value="1"/>
</dbReference>
<gene>
    <name evidence="9" type="ORF">AB4Y30_06215</name>
</gene>
<dbReference type="SUPFAM" id="SSF52172">
    <property type="entry name" value="CheY-like"/>
    <property type="match status" value="1"/>
</dbReference>
<dbReference type="SMART" id="SM01043">
    <property type="entry name" value="BTAD"/>
    <property type="match status" value="1"/>
</dbReference>
<feature type="modified residue" description="4-aspartylphosphate" evidence="7">
    <location>
        <position position="53"/>
    </location>
</feature>
<evidence type="ECO:0000256" key="2">
    <source>
        <dbReference type="ARBA" id="ARBA00005820"/>
    </source>
</evidence>
<dbReference type="InterPro" id="IPR011006">
    <property type="entry name" value="CheY-like_superfamily"/>
</dbReference>
<dbReference type="PROSITE" id="PS50110">
    <property type="entry name" value="RESPONSE_REGULATORY"/>
    <property type="match status" value="1"/>
</dbReference>
<keyword evidence="6" id="KW-0804">Transcription</keyword>
<dbReference type="PANTHER" id="PTHR35807:SF2">
    <property type="entry name" value="TRANSCRIPTIONAL ACTIVATOR DOMAIN"/>
    <property type="match status" value="1"/>
</dbReference>
<dbReference type="GO" id="GO:0003677">
    <property type="term" value="F:DNA binding"/>
    <property type="evidence" value="ECO:0007669"/>
    <property type="project" value="UniProtKB-KW"/>
</dbReference>
<accession>A0AB39HW19</accession>
<organism evidence="9">
    <name type="scientific">Ornithinibacillus sp. 4-3</name>
    <dbReference type="NCBI Taxonomy" id="3231488"/>
    <lineage>
        <taxon>Bacteria</taxon>
        <taxon>Bacillati</taxon>
        <taxon>Bacillota</taxon>
        <taxon>Bacilli</taxon>
        <taxon>Bacillales</taxon>
        <taxon>Bacillaceae</taxon>
        <taxon>Ornithinibacillus</taxon>
    </lineage>
</organism>
<dbReference type="InterPro" id="IPR001789">
    <property type="entry name" value="Sig_transdc_resp-reg_receiver"/>
</dbReference>
<sequence>MRAILIDDELLTLDFLERKLNQLSKINVIGKYTNPHEGLIAVIKEEPDIVFLDIEMPETTGMTLAKEIQKAFPTIKIVFVTGFEEYAVNAFELQVEDYVLKPFDDERLMKTIARISNHTMKKMTKHIKMICCFQQLSFTYYGTKQEAIDVNWRTSKARELFAFLVHHRGQFVRKDIILEHFWADSTIKNAYAQLYSTIYQIRKSLATVDFNIKIISSDNSYKLELNDVVTDVDLWKKDLEEIPFVTKENIKRHKELLELYRGDYFEEEGYLWAENEKNRLHVDWLDHLMKIADYYINIEKHGEAIILYLKMQEILPYKEESYFKLMKLYHTFGDRYSVMDQYKRLKGMLNEEYGTEPSQEIEQWFKEWEQAQAKK</sequence>
<dbReference type="Gene3D" id="1.10.10.10">
    <property type="entry name" value="Winged helix-like DNA-binding domain superfamily/Winged helix DNA-binding domain"/>
    <property type="match status" value="1"/>
</dbReference>
<keyword evidence="4" id="KW-0805">Transcription regulation</keyword>
<name>A0AB39HW19_9BACI</name>
<dbReference type="InterPro" id="IPR005158">
    <property type="entry name" value="BTAD"/>
</dbReference>
<dbReference type="AlphaFoldDB" id="A0AB39HW19"/>
<dbReference type="InterPro" id="IPR051677">
    <property type="entry name" value="AfsR-DnrI-RedD_regulator"/>
</dbReference>
<reference evidence="9" key="1">
    <citation type="submission" date="2024-07" db="EMBL/GenBank/DDBJ databases">
        <title>Halotolerant mesophilic bacterium Ornithinibacillus sp. 4-3, sp. nov., isolated from soil.</title>
        <authorList>
            <person name="Sidarenka A.V."/>
            <person name="Guliayeva D.E."/>
            <person name="Leanovich S.I."/>
            <person name="Hileuskaya K.S."/>
            <person name="Akhremchuk A.E."/>
            <person name="Sikolenko M.A."/>
            <person name="Valentovich L.N."/>
        </authorList>
    </citation>
    <scope>NUCLEOTIDE SEQUENCE</scope>
    <source>
        <strain evidence="9">4-3</strain>
    </source>
</reference>
<dbReference type="GO" id="GO:0006355">
    <property type="term" value="P:regulation of DNA-templated transcription"/>
    <property type="evidence" value="ECO:0007669"/>
    <property type="project" value="InterPro"/>
</dbReference>
<dbReference type="Gene3D" id="3.40.50.2300">
    <property type="match status" value="1"/>
</dbReference>
<evidence type="ECO:0000256" key="1">
    <source>
        <dbReference type="ARBA" id="ARBA00004496"/>
    </source>
</evidence>
<evidence type="ECO:0000256" key="5">
    <source>
        <dbReference type="ARBA" id="ARBA00023125"/>
    </source>
</evidence>
<evidence type="ECO:0000256" key="4">
    <source>
        <dbReference type="ARBA" id="ARBA00023015"/>
    </source>
</evidence>
<feature type="domain" description="Response regulatory" evidence="8">
    <location>
        <begin position="2"/>
        <end position="116"/>
    </location>
</feature>
<dbReference type="SUPFAM" id="SSF48452">
    <property type="entry name" value="TPR-like"/>
    <property type="match status" value="1"/>
</dbReference>
<dbReference type="GO" id="GO:0000160">
    <property type="term" value="P:phosphorelay signal transduction system"/>
    <property type="evidence" value="ECO:0007669"/>
    <property type="project" value="UniProtKB-KW"/>
</dbReference>
<dbReference type="Pfam" id="PF03704">
    <property type="entry name" value="BTAD"/>
    <property type="match status" value="1"/>
</dbReference>
<comment type="subcellular location">
    <subcellularLocation>
        <location evidence="1">Cytoplasm</location>
    </subcellularLocation>
</comment>
<keyword evidence="3" id="KW-0902">Two-component regulatory system</keyword>
<dbReference type="SMART" id="SM00448">
    <property type="entry name" value="REC"/>
    <property type="match status" value="1"/>
</dbReference>
<dbReference type="InterPro" id="IPR001867">
    <property type="entry name" value="OmpR/PhoB-type_DNA-bd"/>
</dbReference>
<dbReference type="Pfam" id="PF00072">
    <property type="entry name" value="Response_reg"/>
    <property type="match status" value="1"/>
</dbReference>
<dbReference type="InterPro" id="IPR016032">
    <property type="entry name" value="Sig_transdc_resp-reg_C-effctor"/>
</dbReference>
<comment type="similarity">
    <text evidence="2">Belongs to the AfsR/DnrI/RedD regulatory family.</text>
</comment>
<evidence type="ECO:0000313" key="9">
    <source>
        <dbReference type="EMBL" id="XDK33943.1"/>
    </source>
</evidence>
<dbReference type="InterPro" id="IPR036388">
    <property type="entry name" value="WH-like_DNA-bd_sf"/>
</dbReference>
<evidence type="ECO:0000256" key="6">
    <source>
        <dbReference type="ARBA" id="ARBA00023163"/>
    </source>
</evidence>